<gene>
    <name evidence="6" type="ORF">CDCA_CDCA12G3416</name>
</gene>
<keyword evidence="4 5" id="KW-0472">Membrane</keyword>
<reference evidence="6 7" key="1">
    <citation type="submission" date="2022-07" db="EMBL/GenBank/DDBJ databases">
        <title>Genome-wide signatures of adaptation to extreme environments.</title>
        <authorList>
            <person name="Cho C.H."/>
            <person name="Yoon H.S."/>
        </authorList>
    </citation>
    <scope>NUCLEOTIDE SEQUENCE [LARGE SCALE GENOMIC DNA]</scope>
    <source>
        <strain evidence="6 7">DBV 063 E5</strain>
    </source>
</reference>
<keyword evidence="7" id="KW-1185">Reference proteome</keyword>
<dbReference type="InterPro" id="IPR035952">
    <property type="entry name" value="Rhomboid-like_sf"/>
</dbReference>
<feature type="transmembrane region" description="Helical" evidence="5">
    <location>
        <begin position="163"/>
        <end position="182"/>
    </location>
</feature>
<feature type="transmembrane region" description="Helical" evidence="5">
    <location>
        <begin position="12"/>
        <end position="37"/>
    </location>
</feature>
<keyword evidence="2 5" id="KW-0812">Transmembrane</keyword>
<protein>
    <recommendedName>
        <fullName evidence="8">Peptidase S54 rhomboid domain-containing protein</fullName>
    </recommendedName>
</protein>
<sequence>MNQAQLRPTPRPTYIGAPATLLITVVSMLCILLLYGMGLDPYSTEPYVRATDVPSTLPFPLRALLSALTFRYPAELAFGALLMYHFSFLERQMGTRKFIPFAVFATVVTQTLQVLYGRLWRGYAYTKCGPYGLLFACITLQSYLTPCVYRAGVGSYKMSQHTFSMIMAAMIIFSDFSFDLLFNHPDENIVFGRSARSVSSVMAAAFGLFAGLLYLSAWLGPLERWAVLPPPQKLLPARWCPGLHAGLESVPEHLRPERLDALAAALQSTI</sequence>
<evidence type="ECO:0000256" key="2">
    <source>
        <dbReference type="ARBA" id="ARBA00022692"/>
    </source>
</evidence>
<comment type="caution">
    <text evidence="6">The sequence shown here is derived from an EMBL/GenBank/DDBJ whole genome shotgun (WGS) entry which is preliminary data.</text>
</comment>
<dbReference type="PANTHER" id="PTHR43066">
    <property type="entry name" value="RHOMBOID-RELATED PROTEIN"/>
    <property type="match status" value="1"/>
</dbReference>
<proteinExistence type="predicted"/>
<dbReference type="AlphaFoldDB" id="A0AAV9IZ48"/>
<evidence type="ECO:0000313" key="7">
    <source>
        <dbReference type="Proteomes" id="UP001301350"/>
    </source>
</evidence>
<feature type="transmembrane region" description="Helical" evidence="5">
    <location>
        <begin position="194"/>
        <end position="215"/>
    </location>
</feature>
<dbReference type="GO" id="GO:0016020">
    <property type="term" value="C:membrane"/>
    <property type="evidence" value="ECO:0007669"/>
    <property type="project" value="UniProtKB-SubCell"/>
</dbReference>
<feature type="transmembrane region" description="Helical" evidence="5">
    <location>
        <begin position="63"/>
        <end position="86"/>
    </location>
</feature>
<evidence type="ECO:0000313" key="6">
    <source>
        <dbReference type="EMBL" id="KAK4537391.1"/>
    </source>
</evidence>
<evidence type="ECO:0000256" key="3">
    <source>
        <dbReference type="ARBA" id="ARBA00022989"/>
    </source>
</evidence>
<accession>A0AAV9IZ48</accession>
<evidence type="ECO:0000256" key="5">
    <source>
        <dbReference type="SAM" id="Phobius"/>
    </source>
</evidence>
<dbReference type="EMBL" id="JANCYW010000012">
    <property type="protein sequence ID" value="KAK4537391.1"/>
    <property type="molecule type" value="Genomic_DNA"/>
</dbReference>
<dbReference type="GO" id="GO:0004252">
    <property type="term" value="F:serine-type endopeptidase activity"/>
    <property type="evidence" value="ECO:0007669"/>
    <property type="project" value="TreeGrafter"/>
</dbReference>
<evidence type="ECO:0008006" key="8">
    <source>
        <dbReference type="Google" id="ProtNLM"/>
    </source>
</evidence>
<evidence type="ECO:0000256" key="1">
    <source>
        <dbReference type="ARBA" id="ARBA00004141"/>
    </source>
</evidence>
<dbReference type="Proteomes" id="UP001301350">
    <property type="component" value="Unassembled WGS sequence"/>
</dbReference>
<keyword evidence="3 5" id="KW-1133">Transmembrane helix</keyword>
<organism evidence="6 7">
    <name type="scientific">Cyanidium caldarium</name>
    <name type="common">Red alga</name>
    <dbReference type="NCBI Taxonomy" id="2771"/>
    <lineage>
        <taxon>Eukaryota</taxon>
        <taxon>Rhodophyta</taxon>
        <taxon>Bangiophyceae</taxon>
        <taxon>Cyanidiales</taxon>
        <taxon>Cyanidiaceae</taxon>
        <taxon>Cyanidium</taxon>
    </lineage>
</organism>
<name>A0AAV9IZ48_CYACA</name>
<dbReference type="PANTHER" id="PTHR43066:SF21">
    <property type="entry name" value="UBIQUITIN-ASSOCIATED DOMAIN-CONTAINING PROTEIN 2"/>
    <property type="match status" value="1"/>
</dbReference>
<evidence type="ECO:0000256" key="4">
    <source>
        <dbReference type="ARBA" id="ARBA00023136"/>
    </source>
</evidence>
<feature type="transmembrane region" description="Helical" evidence="5">
    <location>
        <begin position="131"/>
        <end position="151"/>
    </location>
</feature>
<dbReference type="SUPFAM" id="SSF144091">
    <property type="entry name" value="Rhomboid-like"/>
    <property type="match status" value="1"/>
</dbReference>
<feature type="transmembrane region" description="Helical" evidence="5">
    <location>
        <begin position="98"/>
        <end position="119"/>
    </location>
</feature>
<comment type="subcellular location">
    <subcellularLocation>
        <location evidence="1">Membrane</location>
        <topology evidence="1">Multi-pass membrane protein</topology>
    </subcellularLocation>
</comment>